<evidence type="ECO:0000313" key="4">
    <source>
        <dbReference type="Proteomes" id="UP000444721"/>
    </source>
</evidence>
<reference evidence="3 4" key="1">
    <citation type="journal article" date="2019" name="Sci. Rep.">
        <title>Nanopore sequencing improves the draft genome of the human pathogenic amoeba Naegleria fowleri.</title>
        <authorList>
            <person name="Liechti N."/>
            <person name="Schurch N."/>
            <person name="Bruggmann R."/>
            <person name="Wittwer M."/>
        </authorList>
    </citation>
    <scope>NUCLEOTIDE SEQUENCE [LARGE SCALE GENOMIC DNA]</scope>
    <source>
        <strain evidence="3 4">ATCC 30894</strain>
    </source>
</reference>
<keyword evidence="2" id="KW-1133">Transmembrane helix</keyword>
<gene>
    <name evidence="3" type="ORF">FDP41_000226</name>
</gene>
<feature type="transmembrane region" description="Helical" evidence="2">
    <location>
        <begin position="101"/>
        <end position="117"/>
    </location>
</feature>
<dbReference type="EMBL" id="VFQX01000001">
    <property type="protein sequence ID" value="KAF0985187.1"/>
    <property type="molecule type" value="Genomic_DNA"/>
</dbReference>
<keyword evidence="2" id="KW-0812">Transmembrane</keyword>
<evidence type="ECO:0000256" key="1">
    <source>
        <dbReference type="SAM" id="MobiDB-lite"/>
    </source>
</evidence>
<feature type="transmembrane region" description="Helical" evidence="2">
    <location>
        <begin position="129"/>
        <end position="148"/>
    </location>
</feature>
<protein>
    <submittedName>
        <fullName evidence="3">Uncharacterized protein</fullName>
    </submittedName>
</protein>
<organism evidence="3 4">
    <name type="scientific">Naegleria fowleri</name>
    <name type="common">Brain eating amoeba</name>
    <dbReference type="NCBI Taxonomy" id="5763"/>
    <lineage>
        <taxon>Eukaryota</taxon>
        <taxon>Discoba</taxon>
        <taxon>Heterolobosea</taxon>
        <taxon>Tetramitia</taxon>
        <taxon>Eutetramitia</taxon>
        <taxon>Vahlkampfiidae</taxon>
        <taxon>Naegleria</taxon>
    </lineage>
</organism>
<dbReference type="GeneID" id="68107444"/>
<proteinExistence type="predicted"/>
<sequence>MNEMDKEMESSTPRIVTAGAHEPRGKAEEQQTLNDNQRFFQLIEARPSDDETPLLHVLSQSCKTKYMHRIHKWIILKGFRIMKNPKFNQVINNYFPFMSHTNFKILLFLSLVGYSYFKMKNLTPSNHQIYRMIDNILFILIISAKNFYHNLFSKGFRSDKENLLK</sequence>
<dbReference type="AlphaFoldDB" id="A0A6A5C7B2"/>
<feature type="region of interest" description="Disordered" evidence="1">
    <location>
        <begin position="1"/>
        <end position="29"/>
    </location>
</feature>
<evidence type="ECO:0000313" key="3">
    <source>
        <dbReference type="EMBL" id="KAF0985187.1"/>
    </source>
</evidence>
<dbReference type="VEuPathDB" id="AmoebaDB:FDP41_000226"/>
<comment type="caution">
    <text evidence="3">The sequence shown here is derived from an EMBL/GenBank/DDBJ whole genome shotgun (WGS) entry which is preliminary data.</text>
</comment>
<dbReference type="Proteomes" id="UP000444721">
    <property type="component" value="Unassembled WGS sequence"/>
</dbReference>
<keyword evidence="2" id="KW-0472">Membrane</keyword>
<name>A0A6A5C7B2_NAEFO</name>
<accession>A0A6A5C7B2</accession>
<dbReference type="OrthoDB" id="10338546at2759"/>
<dbReference type="VEuPathDB" id="AmoebaDB:NfTy_024790"/>
<dbReference type="RefSeq" id="XP_044569900.1">
    <property type="nucleotide sequence ID" value="XM_044705434.1"/>
</dbReference>
<dbReference type="VEuPathDB" id="AmoebaDB:NF0060550"/>
<evidence type="ECO:0000256" key="2">
    <source>
        <dbReference type="SAM" id="Phobius"/>
    </source>
</evidence>
<keyword evidence="4" id="KW-1185">Reference proteome</keyword>